<proteinExistence type="predicted"/>
<protein>
    <submittedName>
        <fullName evidence="1">Uncharacterized protein</fullName>
    </submittedName>
</protein>
<evidence type="ECO:0000313" key="2">
    <source>
        <dbReference type="Proteomes" id="UP000501773"/>
    </source>
</evidence>
<sequence length="64" mass="7488">MMKNLEKFSLNAGDKVLIDGDVYLILDRKITPYNIGMYQLQDPTDEKHRFWQAAQITEQISTKL</sequence>
<evidence type="ECO:0000313" key="1">
    <source>
        <dbReference type="EMBL" id="QIQ66214.1"/>
    </source>
</evidence>
<name>A0A6G9LNQ0_9CAUD</name>
<dbReference type="Proteomes" id="UP000501773">
    <property type="component" value="Segment"/>
</dbReference>
<organism evidence="1 2">
    <name type="scientific">Enterococcus phage nattely</name>
    <dbReference type="NCBI Taxonomy" id="2719593"/>
    <lineage>
        <taxon>Viruses</taxon>
        <taxon>Duplodnaviria</taxon>
        <taxon>Heunggongvirae</taxon>
        <taxon>Uroviricota</taxon>
        <taxon>Caudoviricetes</taxon>
        <taxon>Andrewesvirinae</taxon>
        <taxon>Vipetofemvirus</taxon>
        <taxon>Vipetofemvirus nattely</taxon>
    </lineage>
</organism>
<dbReference type="EMBL" id="MT119360">
    <property type="protein sequence ID" value="QIQ66214.1"/>
    <property type="molecule type" value="Genomic_DNA"/>
</dbReference>
<gene>
    <name evidence="1" type="ORF">nattely_47</name>
</gene>
<accession>A0A6G9LNQ0</accession>
<keyword evidence="2" id="KW-1185">Reference proteome</keyword>
<reference evidence="2" key="1">
    <citation type="submission" date="2020-02" db="EMBL/GenBank/DDBJ databases">
        <authorList>
            <person name="Olsen N.S."/>
            <person name="Forero-Junco L."/>
            <person name="Kot W."/>
            <person name="Hansen L.H."/>
        </authorList>
    </citation>
    <scope>NUCLEOTIDE SEQUENCE [LARGE SCALE GENOMIC DNA]</scope>
</reference>